<dbReference type="PROSITE" id="PS50862">
    <property type="entry name" value="AA_TRNA_LIGASE_II"/>
    <property type="match status" value="1"/>
</dbReference>
<dbReference type="SUPFAM" id="SSF55261">
    <property type="entry name" value="GAD domain-like"/>
    <property type="match status" value="1"/>
</dbReference>
<dbReference type="GO" id="GO:0004815">
    <property type="term" value="F:aspartate-tRNA ligase activity"/>
    <property type="evidence" value="ECO:0007669"/>
    <property type="project" value="TreeGrafter"/>
</dbReference>
<dbReference type="Pfam" id="PF00152">
    <property type="entry name" value="tRNA-synt_2"/>
    <property type="match status" value="1"/>
</dbReference>
<dbReference type="PANTHER" id="PTHR22594:SF5">
    <property type="entry name" value="ASPARTATE--TRNA LIGASE, MITOCHONDRIAL"/>
    <property type="match status" value="1"/>
</dbReference>
<keyword evidence="3" id="KW-0547">Nucleotide-binding</keyword>
<organism evidence="8 9">
    <name type="scientific">Ostreobium quekettii</name>
    <dbReference type="NCBI Taxonomy" id="121088"/>
    <lineage>
        <taxon>Eukaryota</taxon>
        <taxon>Viridiplantae</taxon>
        <taxon>Chlorophyta</taxon>
        <taxon>core chlorophytes</taxon>
        <taxon>Ulvophyceae</taxon>
        <taxon>TCBD clade</taxon>
        <taxon>Bryopsidales</taxon>
        <taxon>Ostreobineae</taxon>
        <taxon>Ostreobiaceae</taxon>
        <taxon>Ostreobium</taxon>
    </lineage>
</organism>
<evidence type="ECO:0000256" key="3">
    <source>
        <dbReference type="ARBA" id="ARBA00022741"/>
    </source>
</evidence>
<keyword evidence="6" id="KW-0030">Aminoacyl-tRNA synthetase</keyword>
<dbReference type="AlphaFoldDB" id="A0A8S1IU50"/>
<dbReference type="OrthoDB" id="439710at2759"/>
<dbReference type="CDD" id="cd00777">
    <property type="entry name" value="AspRS_core"/>
    <property type="match status" value="1"/>
</dbReference>
<name>A0A8S1IU50_9CHLO</name>
<feature type="domain" description="Aminoacyl-transfer RNA synthetases class-II family profile" evidence="7">
    <location>
        <begin position="1"/>
        <end position="425"/>
    </location>
</feature>
<evidence type="ECO:0000256" key="4">
    <source>
        <dbReference type="ARBA" id="ARBA00022840"/>
    </source>
</evidence>
<sequence length="462" mass="51481">MASNIHLRHRLVKTIRRFLEDRADFIEVETPILTRSTPEGARDYLVPARNKPGEWYALPQSPQLFKQMLMVAGFSRYYQIARCFRDEDLRADRQPKFTQLDMEMAFIDSEGIMNLVEDLICTVFSKVVGINLQKPFPRITYSDALSRYGTDRPDTRYELPMADVSKVVAGSSFRVFSDCVAAGGVVKALRVRQGIRISNSRVKAKGDVFAQAVNCGAKGLVYIRVEEGKKIVAAKNVVEGLSQEQKEELLNVCDAEPKDLLLLVAAESMHHANRVLSDLRFFLAKDLGEFRETDDALVWVTEFPMFEWNDNDERWDCLHHPFTAPSPATIPENGDLTGATALAYDLVYNGVEIGGGSMRIYKRELQMQVFKTIGLSDDKAKEKFGFLLDCFDMGAPPHGAIAFGVDRLAMLLAGASSIRHVIAFPKTTQAECLLTGAPAPVKLGQLDDLGVRMQTKDAGSES</sequence>
<dbReference type="SUPFAM" id="SSF55681">
    <property type="entry name" value="Class II aaRS and biotin synthetases"/>
    <property type="match status" value="1"/>
</dbReference>
<dbReference type="NCBIfam" id="NF001750">
    <property type="entry name" value="PRK00476.1"/>
    <property type="match status" value="1"/>
</dbReference>
<evidence type="ECO:0000313" key="9">
    <source>
        <dbReference type="Proteomes" id="UP000708148"/>
    </source>
</evidence>
<dbReference type="Pfam" id="PF02938">
    <property type="entry name" value="GAD"/>
    <property type="match status" value="1"/>
</dbReference>
<dbReference type="GO" id="GO:0005739">
    <property type="term" value="C:mitochondrion"/>
    <property type="evidence" value="ECO:0007669"/>
    <property type="project" value="TreeGrafter"/>
</dbReference>
<dbReference type="PANTHER" id="PTHR22594">
    <property type="entry name" value="ASPARTYL/LYSYL-TRNA SYNTHETASE"/>
    <property type="match status" value="1"/>
</dbReference>
<proteinExistence type="inferred from homology"/>
<dbReference type="InterPro" id="IPR047090">
    <property type="entry name" value="AspRS_core"/>
</dbReference>
<evidence type="ECO:0000256" key="6">
    <source>
        <dbReference type="ARBA" id="ARBA00023146"/>
    </source>
</evidence>
<evidence type="ECO:0000313" key="8">
    <source>
        <dbReference type="EMBL" id="CAD7698630.1"/>
    </source>
</evidence>
<dbReference type="InterPro" id="IPR029351">
    <property type="entry name" value="GAD_dom"/>
</dbReference>
<evidence type="ECO:0000256" key="2">
    <source>
        <dbReference type="ARBA" id="ARBA00022598"/>
    </source>
</evidence>
<dbReference type="GO" id="GO:0005524">
    <property type="term" value="F:ATP binding"/>
    <property type="evidence" value="ECO:0007669"/>
    <property type="project" value="UniProtKB-KW"/>
</dbReference>
<reference evidence="8" key="1">
    <citation type="submission" date="2020-12" db="EMBL/GenBank/DDBJ databases">
        <authorList>
            <person name="Iha C."/>
        </authorList>
    </citation>
    <scope>NUCLEOTIDE SEQUENCE</scope>
</reference>
<gene>
    <name evidence="8" type="ORF">OSTQU699_LOCUS3991</name>
</gene>
<dbReference type="InterPro" id="IPR004364">
    <property type="entry name" value="Aa-tRNA-synt_II"/>
</dbReference>
<dbReference type="GO" id="GO:0006422">
    <property type="term" value="P:aspartyl-tRNA aminoacylation"/>
    <property type="evidence" value="ECO:0007669"/>
    <property type="project" value="TreeGrafter"/>
</dbReference>
<comment type="caution">
    <text evidence="8">The sequence shown here is derived from an EMBL/GenBank/DDBJ whole genome shotgun (WGS) entry which is preliminary data.</text>
</comment>
<keyword evidence="9" id="KW-1185">Reference proteome</keyword>
<dbReference type="EMBL" id="CAJHUC010000862">
    <property type="protein sequence ID" value="CAD7698630.1"/>
    <property type="molecule type" value="Genomic_DNA"/>
</dbReference>
<dbReference type="Proteomes" id="UP000708148">
    <property type="component" value="Unassembled WGS sequence"/>
</dbReference>
<dbReference type="InterPro" id="IPR004115">
    <property type="entry name" value="GAD-like_sf"/>
</dbReference>
<keyword evidence="2" id="KW-0436">Ligase</keyword>
<dbReference type="Gene3D" id="3.30.1360.30">
    <property type="entry name" value="GAD-like domain"/>
    <property type="match status" value="1"/>
</dbReference>
<dbReference type="InterPro" id="IPR002312">
    <property type="entry name" value="Asp/Asn-tRNA-synth_IIb"/>
</dbReference>
<comment type="similarity">
    <text evidence="1">Belongs to the class-II aminoacyl-tRNA synthetase family. Type 1 subfamily.</text>
</comment>
<protein>
    <recommendedName>
        <fullName evidence="7">Aminoacyl-transfer RNA synthetases class-II family profile domain-containing protein</fullName>
    </recommendedName>
</protein>
<dbReference type="InterPro" id="IPR004524">
    <property type="entry name" value="Asp-tRNA-ligase_1"/>
</dbReference>
<dbReference type="Gene3D" id="3.30.930.10">
    <property type="entry name" value="Bira Bifunctional Protein, Domain 2"/>
    <property type="match status" value="1"/>
</dbReference>
<evidence type="ECO:0000256" key="1">
    <source>
        <dbReference type="ARBA" id="ARBA00006303"/>
    </source>
</evidence>
<dbReference type="NCBIfam" id="TIGR00459">
    <property type="entry name" value="aspS_bact"/>
    <property type="match status" value="1"/>
</dbReference>
<dbReference type="InterPro" id="IPR006195">
    <property type="entry name" value="aa-tRNA-synth_II"/>
</dbReference>
<dbReference type="PRINTS" id="PR01042">
    <property type="entry name" value="TRNASYNTHASP"/>
</dbReference>
<evidence type="ECO:0000256" key="5">
    <source>
        <dbReference type="ARBA" id="ARBA00022917"/>
    </source>
</evidence>
<accession>A0A8S1IU50</accession>
<keyword evidence="5" id="KW-0648">Protein biosynthesis</keyword>
<evidence type="ECO:0000259" key="7">
    <source>
        <dbReference type="PROSITE" id="PS50862"/>
    </source>
</evidence>
<keyword evidence="4" id="KW-0067">ATP-binding</keyword>
<dbReference type="InterPro" id="IPR045864">
    <property type="entry name" value="aa-tRNA-synth_II/BPL/LPL"/>
</dbReference>